<keyword evidence="1" id="KW-0812">Transmembrane</keyword>
<evidence type="ECO:0000313" key="4">
    <source>
        <dbReference type="Proteomes" id="UP000188147"/>
    </source>
</evidence>
<feature type="transmembrane region" description="Helical" evidence="1">
    <location>
        <begin position="208"/>
        <end position="227"/>
    </location>
</feature>
<dbReference type="NCBIfam" id="TIGR04145">
    <property type="entry name" value="Firmicu_CTERM"/>
    <property type="match status" value="1"/>
</dbReference>
<gene>
    <name evidence="3" type="ORF">A9176_00345</name>
</gene>
<keyword evidence="1" id="KW-0472">Membrane</keyword>
<accession>A0ABN4WNT0</accession>
<keyword evidence="1" id="KW-1133">Transmembrane helix</keyword>
<dbReference type="EMBL" id="CP016329">
    <property type="protein sequence ID" value="AQN78941.1"/>
    <property type="molecule type" value="Genomic_DNA"/>
</dbReference>
<proteinExistence type="predicted"/>
<reference evidence="3 4" key="1">
    <citation type="submission" date="2016-06" db="EMBL/GenBank/DDBJ databases">
        <authorList>
            <person name="Kim H.J."/>
        </authorList>
    </citation>
    <scope>NUCLEOTIDE SEQUENCE [LARGE SCALE GENOMIC DNA]</scope>
    <source>
        <strain evidence="3 4">KFRI01</strain>
    </source>
</reference>
<organism evidence="3 4">
    <name type="scientific">Leuconostoc garlicum</name>
    <dbReference type="NCBI Taxonomy" id="255248"/>
    <lineage>
        <taxon>Bacteria</taxon>
        <taxon>Bacillati</taxon>
        <taxon>Bacillota</taxon>
        <taxon>Bacilli</taxon>
        <taxon>Lactobacillales</taxon>
        <taxon>Lactobacillaceae</taxon>
        <taxon>Leuconostoc</taxon>
    </lineage>
</organism>
<protein>
    <submittedName>
        <fullName evidence="3">Firmicu-CTERM sorting domain-containing protein</fullName>
    </submittedName>
</protein>
<evidence type="ECO:0000313" key="3">
    <source>
        <dbReference type="EMBL" id="AQN78941.1"/>
    </source>
</evidence>
<name>A0ABN4WNT0_9LACO</name>
<dbReference type="Proteomes" id="UP000188147">
    <property type="component" value="Chromosome"/>
</dbReference>
<feature type="signal peptide" evidence="2">
    <location>
        <begin position="1"/>
        <end position="28"/>
    </location>
</feature>
<keyword evidence="2" id="KW-0732">Signal</keyword>
<feature type="chain" id="PRO_5046373465" evidence="2">
    <location>
        <begin position="29"/>
        <end position="245"/>
    </location>
</feature>
<evidence type="ECO:0000256" key="1">
    <source>
        <dbReference type="SAM" id="Phobius"/>
    </source>
</evidence>
<keyword evidence="4" id="KW-1185">Reference proteome</keyword>
<dbReference type="RefSeq" id="WP_068851993.1">
    <property type="nucleotide sequence ID" value="NZ_CP016329.1"/>
</dbReference>
<sequence>MHIMRKVAIIGFFTFSIMLSFTASNASANANGIVIDGNYNDWNGQYQKVQANSDAQRNVGIWADQNNIYFYMDSAPDFEHNNQGQDNKTYLDTDFIIQVGGQSYVVGAGRGFMNQKINQLEATPTNSSATIDLKYWVYNADNHYTPQVVGKAVATHVVKDGRTDNIFEAVIPIKALGITAIPENTTISISNPSTWRGSVSINYAGAPTGPWVLVGIGITFALMGLFWQQRHTKNRKPINMVMQHA</sequence>
<evidence type="ECO:0000256" key="2">
    <source>
        <dbReference type="SAM" id="SignalP"/>
    </source>
</evidence>
<dbReference type="InterPro" id="IPR026409">
    <property type="entry name" value="Firmicu_CTERM"/>
</dbReference>